<dbReference type="InterPro" id="IPR001199">
    <property type="entry name" value="Cyt_B5-like_heme/steroid-bd"/>
</dbReference>
<evidence type="ECO:0000313" key="3">
    <source>
        <dbReference type="EMBL" id="KND89597.1"/>
    </source>
</evidence>
<dbReference type="PANTHER" id="PTHR10281:SF115">
    <property type="entry name" value="BINDING PROTEIN, PUTATIVE (AFU_ORTHOLOGUE AFUA_4G06240)-RELATED"/>
    <property type="match status" value="1"/>
</dbReference>
<proteinExistence type="inferred from homology"/>
<name>A0A0L0N6A1_TOLOC</name>
<dbReference type="PANTHER" id="PTHR10281">
    <property type="entry name" value="MEMBRANE-ASSOCIATED PROGESTERONE RECEPTOR COMPONENT-RELATED"/>
    <property type="match status" value="1"/>
</dbReference>
<evidence type="ECO:0000256" key="1">
    <source>
        <dbReference type="ARBA" id="ARBA00038357"/>
    </source>
</evidence>
<reference evidence="3 4" key="1">
    <citation type="journal article" date="2015" name="BMC Genomics">
        <title>The genome of the truffle-parasite Tolypocladium ophioglossoides and the evolution of antifungal peptaibiotics.</title>
        <authorList>
            <person name="Quandt C.A."/>
            <person name="Bushley K.E."/>
            <person name="Spatafora J.W."/>
        </authorList>
    </citation>
    <scope>NUCLEOTIDE SEQUENCE [LARGE SCALE GENOMIC DNA]</scope>
    <source>
        <strain evidence="3 4">CBS 100239</strain>
    </source>
</reference>
<dbReference type="EMBL" id="LFRF01000017">
    <property type="protein sequence ID" value="KND89597.1"/>
    <property type="molecule type" value="Genomic_DNA"/>
</dbReference>
<comment type="similarity">
    <text evidence="1">Belongs to the cytochrome b5 family. MAPR subfamily.</text>
</comment>
<dbReference type="GO" id="GO:0020037">
    <property type="term" value="F:heme binding"/>
    <property type="evidence" value="ECO:0007669"/>
    <property type="project" value="UniProtKB-ARBA"/>
</dbReference>
<evidence type="ECO:0000259" key="2">
    <source>
        <dbReference type="SMART" id="SM01117"/>
    </source>
</evidence>
<sequence length="149" mass="15923">MAGKFEPKIPVTVNPPKDDPISLEELAKANVALDGLSSHNAICDMKRALLMLKLIGTTGVDGGKCYVAIKGKVYDVTGNKAYQPGGSYHVFAGKDASKALGKTSTKPEDVQADWSGLDEKEKGVLNDWVTFFSKRYSVVGVVKGATNMD</sequence>
<dbReference type="SUPFAM" id="SSF55856">
    <property type="entry name" value="Cytochrome b5-like heme/steroid binding domain"/>
    <property type="match status" value="1"/>
</dbReference>
<evidence type="ECO:0000313" key="4">
    <source>
        <dbReference type="Proteomes" id="UP000036947"/>
    </source>
</evidence>
<comment type="caution">
    <text evidence="3">The sequence shown here is derived from an EMBL/GenBank/DDBJ whole genome shotgun (WGS) entry which is preliminary data.</text>
</comment>
<dbReference type="Proteomes" id="UP000036947">
    <property type="component" value="Unassembled WGS sequence"/>
</dbReference>
<feature type="domain" description="Cytochrome b5 heme-binding" evidence="2">
    <location>
        <begin position="49"/>
        <end position="143"/>
    </location>
</feature>
<dbReference type="AlphaFoldDB" id="A0A0L0N6A1"/>
<dbReference type="STRING" id="1163406.A0A0L0N6A1"/>
<dbReference type="Gene3D" id="3.10.120.10">
    <property type="entry name" value="Cytochrome b5-like heme/steroid binding domain"/>
    <property type="match status" value="1"/>
</dbReference>
<dbReference type="InterPro" id="IPR036400">
    <property type="entry name" value="Cyt_B5-like_heme/steroid_sf"/>
</dbReference>
<keyword evidence="4" id="KW-1185">Reference proteome</keyword>
<dbReference type="OrthoDB" id="899at2759"/>
<organism evidence="3 4">
    <name type="scientific">Tolypocladium ophioglossoides (strain CBS 100239)</name>
    <name type="common">Snaketongue truffleclub</name>
    <name type="synonym">Elaphocordyceps ophioglossoides</name>
    <dbReference type="NCBI Taxonomy" id="1163406"/>
    <lineage>
        <taxon>Eukaryota</taxon>
        <taxon>Fungi</taxon>
        <taxon>Dikarya</taxon>
        <taxon>Ascomycota</taxon>
        <taxon>Pezizomycotina</taxon>
        <taxon>Sordariomycetes</taxon>
        <taxon>Hypocreomycetidae</taxon>
        <taxon>Hypocreales</taxon>
        <taxon>Ophiocordycipitaceae</taxon>
        <taxon>Tolypocladium</taxon>
    </lineage>
</organism>
<dbReference type="GO" id="GO:0016020">
    <property type="term" value="C:membrane"/>
    <property type="evidence" value="ECO:0007669"/>
    <property type="project" value="TreeGrafter"/>
</dbReference>
<dbReference type="InterPro" id="IPR050577">
    <property type="entry name" value="MAPR/NEUFC/NENF-like"/>
</dbReference>
<dbReference type="Pfam" id="PF00173">
    <property type="entry name" value="Cyt-b5"/>
    <property type="match status" value="1"/>
</dbReference>
<dbReference type="FunFam" id="3.10.120.10:FF:000003">
    <property type="entry name" value="membrane-associated progesterone receptor component 1"/>
    <property type="match status" value="1"/>
</dbReference>
<gene>
    <name evidence="3" type="ORF">TOPH_05627</name>
</gene>
<dbReference type="GO" id="GO:0005783">
    <property type="term" value="C:endoplasmic reticulum"/>
    <property type="evidence" value="ECO:0007669"/>
    <property type="project" value="TreeGrafter"/>
</dbReference>
<dbReference type="SMART" id="SM01117">
    <property type="entry name" value="Cyt-b5"/>
    <property type="match status" value="1"/>
</dbReference>
<accession>A0A0L0N6A1</accession>
<protein>
    <submittedName>
        <fullName evidence="3">Putative steroid-binding protein 3</fullName>
    </submittedName>
</protein>